<dbReference type="PANTHER" id="PTHR36927:SF1">
    <property type="entry name" value="MDO-LIKE PROTEIN"/>
    <property type="match status" value="1"/>
</dbReference>
<accession>A0A5C5XFR1</accession>
<reference evidence="1 2" key="1">
    <citation type="submission" date="2019-02" db="EMBL/GenBank/DDBJ databases">
        <title>Deep-cultivation of Planctomycetes and their phenomic and genomic characterization uncovers novel biology.</title>
        <authorList>
            <person name="Wiegand S."/>
            <person name="Jogler M."/>
            <person name="Boedeker C."/>
            <person name="Pinto D."/>
            <person name="Vollmers J."/>
            <person name="Rivas-Marin E."/>
            <person name="Kohn T."/>
            <person name="Peeters S.H."/>
            <person name="Heuer A."/>
            <person name="Rast P."/>
            <person name="Oberbeckmann S."/>
            <person name="Bunk B."/>
            <person name="Jeske O."/>
            <person name="Meyerdierks A."/>
            <person name="Storesund J.E."/>
            <person name="Kallscheuer N."/>
            <person name="Luecker S."/>
            <person name="Lage O.M."/>
            <person name="Pohl T."/>
            <person name="Merkel B.J."/>
            <person name="Hornburger P."/>
            <person name="Mueller R.-W."/>
            <person name="Bruemmer F."/>
            <person name="Labrenz M."/>
            <person name="Spormann A.M."/>
            <person name="Op Den Camp H."/>
            <person name="Overmann J."/>
            <person name="Amann R."/>
            <person name="Jetten M.S.M."/>
            <person name="Mascher T."/>
            <person name="Medema M.H."/>
            <person name="Devos D.P."/>
            <person name="Kaster A.-K."/>
            <person name="Ovreas L."/>
            <person name="Rohde M."/>
            <person name="Galperin M.Y."/>
            <person name="Jogler C."/>
        </authorList>
    </citation>
    <scope>NUCLEOTIDE SEQUENCE [LARGE SCALE GENOMIC DNA]</scope>
    <source>
        <strain evidence="1 2">Pan54</strain>
    </source>
</reference>
<dbReference type="Proteomes" id="UP000316095">
    <property type="component" value="Unassembled WGS sequence"/>
</dbReference>
<comment type="caution">
    <text evidence="1">The sequence shown here is derived from an EMBL/GenBank/DDBJ whole genome shotgun (WGS) entry which is preliminary data.</text>
</comment>
<dbReference type="PANTHER" id="PTHR36927">
    <property type="entry name" value="BLR4337 PROTEIN"/>
    <property type="match status" value="1"/>
</dbReference>
<dbReference type="EMBL" id="SJPG01000001">
    <property type="protein sequence ID" value="TWT61598.1"/>
    <property type="molecule type" value="Genomic_DNA"/>
</dbReference>
<organism evidence="1 2">
    <name type="scientific">Rubinisphaera italica</name>
    <dbReference type="NCBI Taxonomy" id="2527969"/>
    <lineage>
        <taxon>Bacteria</taxon>
        <taxon>Pseudomonadati</taxon>
        <taxon>Planctomycetota</taxon>
        <taxon>Planctomycetia</taxon>
        <taxon>Planctomycetales</taxon>
        <taxon>Planctomycetaceae</taxon>
        <taxon>Rubinisphaera</taxon>
    </lineage>
</organism>
<gene>
    <name evidence="1" type="ORF">Pan54_23340</name>
</gene>
<proteinExistence type="predicted"/>
<protein>
    <submittedName>
        <fullName evidence="1">Glucans biosynthesis protein</fullName>
    </submittedName>
</protein>
<dbReference type="RefSeq" id="WP_165441729.1">
    <property type="nucleotide sequence ID" value="NZ_SJPG01000001.1"/>
</dbReference>
<evidence type="ECO:0000313" key="1">
    <source>
        <dbReference type="EMBL" id="TWT61598.1"/>
    </source>
</evidence>
<name>A0A5C5XFR1_9PLAN</name>
<dbReference type="InterPro" id="IPR050623">
    <property type="entry name" value="Glucan_succinyl_AcylTrfase"/>
</dbReference>
<evidence type="ECO:0000313" key="2">
    <source>
        <dbReference type="Proteomes" id="UP000316095"/>
    </source>
</evidence>
<dbReference type="AlphaFoldDB" id="A0A5C5XFR1"/>
<sequence length="72" mass="8237">MSRIHYIDAMRGVMMALGIVLHSANVFCVNNTWEVHAPTTHWVFDVLSKCIHLFRMPVFFITAVFCADDIVP</sequence>
<keyword evidence="2" id="KW-1185">Reference proteome</keyword>